<name>E8LMI3_SUCHY</name>
<evidence type="ECO:0000256" key="1">
    <source>
        <dbReference type="ARBA" id="ARBA00004651"/>
    </source>
</evidence>
<feature type="transmembrane region" description="Helical" evidence="7">
    <location>
        <begin position="62"/>
        <end position="81"/>
    </location>
</feature>
<dbReference type="OrthoDB" id="9813917at2"/>
<dbReference type="PANTHER" id="PTHR34390">
    <property type="entry name" value="UPF0442 PROTEIN YJJB-RELATED"/>
    <property type="match status" value="1"/>
</dbReference>
<protein>
    <recommendedName>
        <fullName evidence="8">Threonine/serine exporter-like N-terminal domain-containing protein</fullName>
    </recommendedName>
</protein>
<feature type="domain" description="Threonine/serine exporter-like N-terminal" evidence="8">
    <location>
        <begin position="1"/>
        <end position="171"/>
    </location>
</feature>
<dbReference type="EMBL" id="AEVO01000137">
    <property type="protein sequence ID" value="EFY06275.1"/>
    <property type="molecule type" value="Genomic_DNA"/>
</dbReference>
<evidence type="ECO:0000256" key="7">
    <source>
        <dbReference type="SAM" id="Phobius"/>
    </source>
</evidence>
<evidence type="ECO:0000256" key="2">
    <source>
        <dbReference type="ARBA" id="ARBA00022475"/>
    </source>
</evidence>
<feature type="transmembrane region" description="Helical" evidence="7">
    <location>
        <begin position="90"/>
        <end position="111"/>
    </location>
</feature>
<reference evidence="9 10" key="1">
    <citation type="submission" date="2011-01" db="EMBL/GenBank/DDBJ databases">
        <authorList>
            <person name="Weinstock G."/>
            <person name="Sodergren E."/>
            <person name="Clifton S."/>
            <person name="Fulton L."/>
            <person name="Fulton B."/>
            <person name="Courtney L."/>
            <person name="Fronick C."/>
            <person name="Harrison M."/>
            <person name="Strong C."/>
            <person name="Farmer C."/>
            <person name="Delahaunty K."/>
            <person name="Markovic C."/>
            <person name="Hall O."/>
            <person name="Minx P."/>
            <person name="Tomlinson C."/>
            <person name="Mitreva M."/>
            <person name="Hou S."/>
            <person name="Chen J."/>
            <person name="Wollam A."/>
            <person name="Pepin K.H."/>
            <person name="Johnson M."/>
            <person name="Bhonagiri V."/>
            <person name="Zhang X."/>
            <person name="Suruliraj S."/>
            <person name="Warren W."/>
            <person name="Chinwalla A."/>
            <person name="Mardis E.R."/>
            <person name="Wilson R.K."/>
        </authorList>
    </citation>
    <scope>NUCLEOTIDE SEQUENCE [LARGE SCALE GENOMIC DNA]</scope>
    <source>
        <strain evidence="10">DSM 22608 / JCM 16073 / KCTC 15190 / YIT 12066</strain>
    </source>
</reference>
<dbReference type="Proteomes" id="UP000018458">
    <property type="component" value="Unassembled WGS sequence"/>
</dbReference>
<feature type="transmembrane region" description="Helical" evidence="7">
    <location>
        <begin position="117"/>
        <end position="136"/>
    </location>
</feature>
<dbReference type="InterPro" id="IPR010619">
    <property type="entry name" value="ThrE-like_N"/>
</dbReference>
<evidence type="ECO:0000256" key="6">
    <source>
        <dbReference type="ARBA" id="ARBA00034125"/>
    </source>
</evidence>
<dbReference type="HOGENOM" id="CLU_070277_2_1_6"/>
<evidence type="ECO:0000256" key="4">
    <source>
        <dbReference type="ARBA" id="ARBA00022989"/>
    </source>
</evidence>
<dbReference type="GO" id="GO:0015744">
    <property type="term" value="P:succinate transport"/>
    <property type="evidence" value="ECO:0007669"/>
    <property type="project" value="TreeGrafter"/>
</dbReference>
<dbReference type="STRING" id="762983.HMPREF9444_01972"/>
<comment type="similarity">
    <text evidence="6">Belongs to the ThrE exporter (TC 2.A.79) family.</text>
</comment>
<dbReference type="GO" id="GO:0022857">
    <property type="term" value="F:transmembrane transporter activity"/>
    <property type="evidence" value="ECO:0007669"/>
    <property type="project" value="InterPro"/>
</dbReference>
<evidence type="ECO:0000256" key="5">
    <source>
        <dbReference type="ARBA" id="ARBA00023136"/>
    </source>
</evidence>
<sequence>MSSLTELNRICLDVSAGKLKDPQEIFHAIEAVNPKHYNQKLLIVIEALAAGLLAFLNGATPQVMGCSVVGGLLLMIVRFSLLKRGFFESFAFMCSAFCGSILALLSAKLLFNLSPEQTSLAIMSTSLLLVPGFPFMNGFLDIFKGYVDMGISRIIHAFVLTSAAAIGLIGTVFINSLTIFETL</sequence>
<keyword evidence="3 7" id="KW-0812">Transmembrane</keyword>
<evidence type="ECO:0000313" key="9">
    <source>
        <dbReference type="EMBL" id="EFY06275.1"/>
    </source>
</evidence>
<comment type="caution">
    <text evidence="9">The sequence shown here is derived from an EMBL/GenBank/DDBJ whole genome shotgun (WGS) entry which is preliminary data.</text>
</comment>
<proteinExistence type="inferred from homology"/>
<keyword evidence="5 7" id="KW-0472">Membrane</keyword>
<dbReference type="Pfam" id="PF06738">
    <property type="entry name" value="ThrE"/>
    <property type="match status" value="1"/>
</dbReference>
<feature type="transmembrane region" description="Helical" evidence="7">
    <location>
        <begin position="157"/>
        <end position="180"/>
    </location>
</feature>
<dbReference type="eggNOG" id="COG2966">
    <property type="taxonomic scope" value="Bacteria"/>
</dbReference>
<evidence type="ECO:0000259" key="8">
    <source>
        <dbReference type="Pfam" id="PF06738"/>
    </source>
</evidence>
<evidence type="ECO:0000313" key="10">
    <source>
        <dbReference type="Proteomes" id="UP000018458"/>
    </source>
</evidence>
<accession>E8LMI3</accession>
<organism evidence="9 10">
    <name type="scientific">Succinatimonas hippei (strain DSM 22608 / JCM 16073 / KCTC 15190 / YIT 12066)</name>
    <dbReference type="NCBI Taxonomy" id="762983"/>
    <lineage>
        <taxon>Bacteria</taxon>
        <taxon>Pseudomonadati</taxon>
        <taxon>Pseudomonadota</taxon>
        <taxon>Gammaproteobacteria</taxon>
        <taxon>Aeromonadales</taxon>
        <taxon>Succinivibrionaceae</taxon>
        <taxon>Succinatimonas</taxon>
    </lineage>
</organism>
<dbReference type="InterPro" id="IPR050539">
    <property type="entry name" value="ThrE_Dicarb/AminoAcid_Exp"/>
</dbReference>
<dbReference type="RefSeq" id="WP_009144121.1">
    <property type="nucleotide sequence ID" value="NZ_GL831062.1"/>
</dbReference>
<gene>
    <name evidence="9" type="ORF">HMPREF9444_01972</name>
</gene>
<keyword evidence="4 7" id="KW-1133">Transmembrane helix</keyword>
<dbReference type="GO" id="GO:0005886">
    <property type="term" value="C:plasma membrane"/>
    <property type="evidence" value="ECO:0007669"/>
    <property type="project" value="UniProtKB-SubCell"/>
</dbReference>
<dbReference type="PANTHER" id="PTHR34390:SF2">
    <property type="entry name" value="SUCCINATE TRANSPORTER SUBUNIT YJJP-RELATED"/>
    <property type="match status" value="1"/>
</dbReference>
<dbReference type="AlphaFoldDB" id="E8LMI3"/>
<comment type="subcellular location">
    <subcellularLocation>
        <location evidence="1">Cell membrane</location>
        <topology evidence="1">Multi-pass membrane protein</topology>
    </subcellularLocation>
</comment>
<keyword evidence="2" id="KW-1003">Cell membrane</keyword>
<feature type="transmembrane region" description="Helical" evidence="7">
    <location>
        <begin position="41"/>
        <end position="56"/>
    </location>
</feature>
<keyword evidence="10" id="KW-1185">Reference proteome</keyword>
<evidence type="ECO:0000256" key="3">
    <source>
        <dbReference type="ARBA" id="ARBA00022692"/>
    </source>
</evidence>